<dbReference type="GO" id="GO:0006605">
    <property type="term" value="P:protein targeting"/>
    <property type="evidence" value="ECO:0007669"/>
    <property type="project" value="UniProtKB-UniRule"/>
</dbReference>
<keyword evidence="5 9" id="KW-0653">Protein transport</keyword>
<proteinExistence type="inferred from homology"/>
<keyword evidence="3 9" id="KW-1003">Cell membrane</keyword>
<dbReference type="AlphaFoldDB" id="A0A2A2EU11"/>
<dbReference type="EMBL" id="NSKD01000015">
    <property type="protein sequence ID" value="PAU75837.1"/>
    <property type="molecule type" value="Genomic_DNA"/>
</dbReference>
<dbReference type="InterPro" id="IPR038379">
    <property type="entry name" value="SecE_sf"/>
</dbReference>
<name>A0A2A2EU11_9GAMM</name>
<comment type="subcellular location">
    <subcellularLocation>
        <location evidence="1">Membrane</location>
    </subcellularLocation>
</comment>
<organism evidence="10 11">
    <name type="scientific">Halovibrio salipaludis</name>
    <dbReference type="NCBI Taxonomy" id="2032626"/>
    <lineage>
        <taxon>Bacteria</taxon>
        <taxon>Pseudomonadati</taxon>
        <taxon>Pseudomonadota</taxon>
        <taxon>Gammaproteobacteria</taxon>
        <taxon>Oceanospirillales</taxon>
        <taxon>Halomonadaceae</taxon>
        <taxon>Halovibrio</taxon>
    </lineage>
</organism>
<dbReference type="OrthoDB" id="9806365at2"/>
<keyword evidence="4 9" id="KW-0812">Transmembrane</keyword>
<dbReference type="PANTHER" id="PTHR33910:SF1">
    <property type="entry name" value="PROTEIN TRANSLOCASE SUBUNIT SECE"/>
    <property type="match status" value="1"/>
</dbReference>
<dbReference type="HAMAP" id="MF_00422">
    <property type="entry name" value="SecE"/>
    <property type="match status" value="1"/>
</dbReference>
<dbReference type="InterPro" id="IPR005807">
    <property type="entry name" value="SecE_bac"/>
</dbReference>
<dbReference type="GO" id="GO:0005886">
    <property type="term" value="C:plasma membrane"/>
    <property type="evidence" value="ECO:0007669"/>
    <property type="project" value="UniProtKB-UniRule"/>
</dbReference>
<accession>A0A2A2EU11</accession>
<evidence type="ECO:0000256" key="2">
    <source>
        <dbReference type="ARBA" id="ARBA00022448"/>
    </source>
</evidence>
<keyword evidence="2 9" id="KW-0813">Transport</keyword>
<evidence type="ECO:0000256" key="7">
    <source>
        <dbReference type="ARBA" id="ARBA00023010"/>
    </source>
</evidence>
<feature type="transmembrane region" description="Helical" evidence="9">
    <location>
        <begin position="88"/>
        <end position="109"/>
    </location>
</feature>
<gene>
    <name evidence="9" type="primary">secE</name>
    <name evidence="10" type="ORF">CK501_16420</name>
</gene>
<feature type="transmembrane region" description="Helical" evidence="9">
    <location>
        <begin position="12"/>
        <end position="33"/>
    </location>
</feature>
<dbReference type="GO" id="GO:0008320">
    <property type="term" value="F:protein transmembrane transporter activity"/>
    <property type="evidence" value="ECO:0007669"/>
    <property type="project" value="UniProtKB-UniRule"/>
</dbReference>
<dbReference type="NCBIfam" id="NF004379">
    <property type="entry name" value="PRK05740.2-5"/>
    <property type="match status" value="1"/>
</dbReference>
<protein>
    <recommendedName>
        <fullName evidence="9">Protein translocase subunit SecE</fullName>
    </recommendedName>
</protein>
<feature type="transmembrane region" description="Helical" evidence="9">
    <location>
        <begin position="39"/>
        <end position="58"/>
    </location>
</feature>
<dbReference type="InterPro" id="IPR001901">
    <property type="entry name" value="Translocase_SecE/Sec61-g"/>
</dbReference>
<evidence type="ECO:0000256" key="4">
    <source>
        <dbReference type="ARBA" id="ARBA00022692"/>
    </source>
</evidence>
<evidence type="ECO:0000256" key="5">
    <source>
        <dbReference type="ARBA" id="ARBA00022927"/>
    </source>
</evidence>
<evidence type="ECO:0000256" key="6">
    <source>
        <dbReference type="ARBA" id="ARBA00022989"/>
    </source>
</evidence>
<keyword evidence="11" id="KW-1185">Reference proteome</keyword>
<comment type="caution">
    <text evidence="10">The sequence shown here is derived from an EMBL/GenBank/DDBJ whole genome shotgun (WGS) entry which is preliminary data.</text>
</comment>
<reference evidence="10 11" key="1">
    <citation type="submission" date="2017-08" db="EMBL/GenBank/DDBJ databases">
        <title>Halovibrio sewagensis sp. nov., isolated from wastewater of high salinity.</title>
        <authorList>
            <person name="Dong X."/>
            <person name="Zhang G."/>
        </authorList>
    </citation>
    <scope>NUCLEOTIDE SEQUENCE [LARGE SCALE GENOMIC DNA]</scope>
    <source>
        <strain evidence="10 11">YL5-2</strain>
    </source>
</reference>
<dbReference type="RefSeq" id="WP_077529300.1">
    <property type="nucleotide sequence ID" value="NZ_NSKD01000015.1"/>
</dbReference>
<dbReference type="GO" id="GO:0065002">
    <property type="term" value="P:intracellular protein transmembrane transport"/>
    <property type="evidence" value="ECO:0007669"/>
    <property type="project" value="UniProtKB-UniRule"/>
</dbReference>
<dbReference type="Pfam" id="PF00584">
    <property type="entry name" value="SecE"/>
    <property type="match status" value="1"/>
</dbReference>
<dbReference type="GO" id="GO:0009306">
    <property type="term" value="P:protein secretion"/>
    <property type="evidence" value="ECO:0007669"/>
    <property type="project" value="UniProtKB-UniRule"/>
</dbReference>
<evidence type="ECO:0000256" key="1">
    <source>
        <dbReference type="ARBA" id="ARBA00004370"/>
    </source>
</evidence>
<dbReference type="PANTHER" id="PTHR33910">
    <property type="entry name" value="PROTEIN TRANSLOCASE SUBUNIT SECE"/>
    <property type="match status" value="1"/>
</dbReference>
<dbReference type="PROSITE" id="PS01067">
    <property type="entry name" value="SECE_SEC61G"/>
    <property type="match status" value="1"/>
</dbReference>
<evidence type="ECO:0000256" key="8">
    <source>
        <dbReference type="ARBA" id="ARBA00023136"/>
    </source>
</evidence>
<keyword evidence="8 9" id="KW-0472">Membrane</keyword>
<sequence>MESSSREATTRFDTAKWVVVVALVAAGVAGNHYYGGESLLYRTLALVALALVAGAVALQTGKGRQLARVMREAKVEIRKVVWPTRQELLQTTAIVLGFVLLVALILWGMDSLVAWIVSSLIG</sequence>
<keyword evidence="7 9" id="KW-0811">Translocation</keyword>
<comment type="function">
    <text evidence="9">Essential subunit of the Sec protein translocation channel SecYEG. Clamps together the 2 halves of SecY. May contact the channel plug during translocation.</text>
</comment>
<comment type="similarity">
    <text evidence="9">Belongs to the SecE/SEC61-gamma family.</text>
</comment>
<comment type="subunit">
    <text evidence="9">Component of the Sec protein translocase complex. Heterotrimer consisting of SecY, SecE and SecG subunits. The heterotrimers can form oligomers, although 1 heterotrimer is thought to be able to translocate proteins. Interacts with the ribosome. Interacts with SecDF, and other proteins may be involved. Interacts with SecA.</text>
</comment>
<evidence type="ECO:0000256" key="3">
    <source>
        <dbReference type="ARBA" id="ARBA00022475"/>
    </source>
</evidence>
<keyword evidence="6 9" id="KW-1133">Transmembrane helix</keyword>
<evidence type="ECO:0000313" key="11">
    <source>
        <dbReference type="Proteomes" id="UP000218896"/>
    </source>
</evidence>
<evidence type="ECO:0000313" key="10">
    <source>
        <dbReference type="EMBL" id="PAU75837.1"/>
    </source>
</evidence>
<dbReference type="PRINTS" id="PR01650">
    <property type="entry name" value="SECETRNLCASE"/>
</dbReference>
<dbReference type="Gene3D" id="1.20.5.1030">
    <property type="entry name" value="Preprotein translocase secy subunit"/>
    <property type="match status" value="1"/>
</dbReference>
<dbReference type="GO" id="GO:0043952">
    <property type="term" value="P:protein transport by the Sec complex"/>
    <property type="evidence" value="ECO:0007669"/>
    <property type="project" value="UniProtKB-UniRule"/>
</dbReference>
<evidence type="ECO:0000256" key="9">
    <source>
        <dbReference type="HAMAP-Rule" id="MF_00422"/>
    </source>
</evidence>
<comment type="caution">
    <text evidence="9">Lacks conserved residue(s) required for the propagation of feature annotation.</text>
</comment>
<dbReference type="NCBIfam" id="TIGR00964">
    <property type="entry name" value="secE_bact"/>
    <property type="match status" value="1"/>
</dbReference>
<dbReference type="Proteomes" id="UP000218896">
    <property type="component" value="Unassembled WGS sequence"/>
</dbReference>